<accession>A0AAU6WMS5</accession>
<dbReference type="RefSeq" id="WP_345766112.1">
    <property type="nucleotide sequence ID" value="NZ_CP154834.1"/>
</dbReference>
<dbReference type="EMBL" id="CP154834">
    <property type="protein sequence ID" value="XAO73706.1"/>
    <property type="molecule type" value="Genomic_DNA"/>
</dbReference>
<organism evidence="1 2">
    <name type="scientific">Chryseobacterium endophyticum</name>
    <dbReference type="NCBI Taxonomy" id="1854762"/>
    <lineage>
        <taxon>Bacteria</taxon>
        <taxon>Pseudomonadati</taxon>
        <taxon>Bacteroidota</taxon>
        <taxon>Flavobacteriia</taxon>
        <taxon>Flavobacteriales</taxon>
        <taxon>Weeksellaceae</taxon>
        <taxon>Chryseobacterium group</taxon>
        <taxon>Chryseobacterium</taxon>
    </lineage>
</organism>
<protein>
    <submittedName>
        <fullName evidence="1">Uncharacterized protein</fullName>
    </submittedName>
</protein>
<name>A0AAU6WMS5_9FLAO</name>
<dbReference type="Proteomes" id="UP001463665">
    <property type="component" value="Chromosome"/>
</dbReference>
<reference evidence="1 2" key="1">
    <citation type="submission" date="2024-04" db="EMBL/GenBank/DDBJ databases">
        <title>Genome sequencing and assembly of rice foliar adapted Chryseobacterium endophyticum OsEnb-ALM-A6.</title>
        <authorList>
            <person name="Kumar S."/>
            <person name="Javed M."/>
            <person name="Chouhan V."/>
            <person name="Charishma K."/>
            <person name="Patel A."/>
            <person name="Kumar M."/>
            <person name="Sahu K.P."/>
            <person name="Kumar A."/>
        </authorList>
    </citation>
    <scope>NUCLEOTIDE SEQUENCE [LARGE SCALE GENOMIC DNA]</scope>
    <source>
        <strain evidence="1 2">OsEnb-ALM-A6</strain>
    </source>
</reference>
<evidence type="ECO:0000313" key="2">
    <source>
        <dbReference type="Proteomes" id="UP001463665"/>
    </source>
</evidence>
<dbReference type="AlphaFoldDB" id="A0AAU6WMS5"/>
<proteinExistence type="predicted"/>
<keyword evidence="2" id="KW-1185">Reference proteome</keyword>
<sequence length="241" mass="28398">MWRFNNFKLTKNLAKRSIIFVKEFKIVVKGFKFYLYESGFYWRVEKLQFVDDPKSVDKLFVKIDNDFVIDELGNRIPTIFSKEIERLLENGYKIEGHIAKKLSKMNEERFEIEDLFSTSMVEEIMKEFVWPMPYKIIDDDFSAEVIFPECTFIISDDGLGATDLDFTSYKGKDLRINISVALWVRNLKASDLNLIKRVSVWPNEEDMKTSIKNTMITLQAYFLPFIAGNDDELIEEAENFH</sequence>
<evidence type="ECO:0000313" key="1">
    <source>
        <dbReference type="EMBL" id="XAO73706.1"/>
    </source>
</evidence>
<gene>
    <name evidence="1" type="ORF">AAFP95_18600</name>
</gene>